<evidence type="ECO:0000256" key="4">
    <source>
        <dbReference type="ARBA" id="ARBA00022989"/>
    </source>
</evidence>
<dbReference type="AlphaFoldDB" id="A0A7M2Z1U9"/>
<feature type="transmembrane region" description="Helical" evidence="6">
    <location>
        <begin position="334"/>
        <end position="353"/>
    </location>
</feature>
<feature type="transmembrane region" description="Helical" evidence="6">
    <location>
        <begin position="103"/>
        <end position="121"/>
    </location>
</feature>
<evidence type="ECO:0000256" key="3">
    <source>
        <dbReference type="ARBA" id="ARBA00022692"/>
    </source>
</evidence>
<dbReference type="PANTHER" id="PTHR11101:SF54">
    <property type="entry name" value="LOW-AFFINITY INORGANIC PHOSPHATE TRANSPORTER-RELATED"/>
    <property type="match status" value="1"/>
</dbReference>
<reference evidence="8" key="2">
    <citation type="journal article" date="2019" name="MicrobiologyOpen">
        <title>High-quality draft genome sequence of Gaiella occulta isolated from a 150 meter deep mineral water borehole and comparison with the genome sequences of other deep-branching lineages of the phylum Actinobacteria.</title>
        <authorList>
            <person name="Severino R."/>
            <person name="Froufe H.J.C."/>
            <person name="Barroso C."/>
            <person name="Albuquerque L."/>
            <person name="Lobo-da-Cunha A."/>
            <person name="da Costa M.S."/>
            <person name="Egas C."/>
        </authorList>
    </citation>
    <scope>NUCLEOTIDE SEQUENCE [LARGE SCALE GENOMIC DNA]</scope>
    <source>
        <strain evidence="8">F2-233</strain>
    </source>
</reference>
<dbReference type="GO" id="GO:0035435">
    <property type="term" value="P:phosphate ion transmembrane transport"/>
    <property type="evidence" value="ECO:0007669"/>
    <property type="project" value="TreeGrafter"/>
</dbReference>
<keyword evidence="4 6" id="KW-1133">Transmembrane helix</keyword>
<gene>
    <name evidence="7" type="ORF">Gocc_0211</name>
</gene>
<reference evidence="7 8" key="1">
    <citation type="submission" date="2018-07" db="EMBL/GenBank/DDBJ databases">
        <title>High-quality-draft genome sequence of Gaiella occulta.</title>
        <authorList>
            <person name="Severino R."/>
            <person name="Froufe H.J.C."/>
            <person name="Rainey F.A."/>
            <person name="Barroso C."/>
            <person name="Albuquerque L."/>
            <person name="Lobo-Da-Cunha A."/>
            <person name="Da Costa M.S."/>
            <person name="Egas C."/>
        </authorList>
    </citation>
    <scope>NUCLEOTIDE SEQUENCE [LARGE SCALE GENOMIC DNA]</scope>
    <source>
        <strain evidence="7 8">F2-233</strain>
    </source>
</reference>
<dbReference type="Proteomes" id="UP000254134">
    <property type="component" value="Unassembled WGS sequence"/>
</dbReference>
<keyword evidence="6" id="KW-0592">Phosphate transport</keyword>
<evidence type="ECO:0000313" key="8">
    <source>
        <dbReference type="Proteomes" id="UP000254134"/>
    </source>
</evidence>
<comment type="similarity">
    <text evidence="6">Belongs to the inorganic phosphate transporter (PiT) (TC 2.A.20) family.</text>
</comment>
<name>A0A7M2Z1U9_9ACTN</name>
<evidence type="ECO:0000256" key="5">
    <source>
        <dbReference type="ARBA" id="ARBA00023136"/>
    </source>
</evidence>
<feature type="transmembrane region" description="Helical" evidence="6">
    <location>
        <begin position="301"/>
        <end position="322"/>
    </location>
</feature>
<dbReference type="PANTHER" id="PTHR11101">
    <property type="entry name" value="PHOSPHATE TRANSPORTER"/>
    <property type="match status" value="1"/>
</dbReference>
<evidence type="ECO:0000313" key="7">
    <source>
        <dbReference type="EMBL" id="RDI75792.1"/>
    </source>
</evidence>
<evidence type="ECO:0000256" key="1">
    <source>
        <dbReference type="ARBA" id="ARBA00004141"/>
    </source>
</evidence>
<keyword evidence="3 6" id="KW-0812">Transmembrane</keyword>
<organism evidence="7 8">
    <name type="scientific">Gaiella occulta</name>
    <dbReference type="NCBI Taxonomy" id="1002870"/>
    <lineage>
        <taxon>Bacteria</taxon>
        <taxon>Bacillati</taxon>
        <taxon>Actinomycetota</taxon>
        <taxon>Thermoleophilia</taxon>
        <taxon>Gaiellales</taxon>
        <taxon>Gaiellaceae</taxon>
        <taxon>Gaiella</taxon>
    </lineage>
</organism>
<dbReference type="Pfam" id="PF01384">
    <property type="entry name" value="PHO4"/>
    <property type="match status" value="1"/>
</dbReference>
<feature type="transmembrane region" description="Helical" evidence="6">
    <location>
        <begin position="44"/>
        <end position="65"/>
    </location>
</feature>
<dbReference type="RefSeq" id="WP_220150375.1">
    <property type="nucleotide sequence ID" value="NZ_QQZY01000001.1"/>
</dbReference>
<comment type="subcellular location">
    <subcellularLocation>
        <location evidence="1 6">Membrane</location>
        <topology evidence="1 6">Multi-pass membrane protein</topology>
    </subcellularLocation>
</comment>
<feature type="transmembrane region" description="Helical" evidence="6">
    <location>
        <begin position="77"/>
        <end position="97"/>
    </location>
</feature>
<evidence type="ECO:0000256" key="6">
    <source>
        <dbReference type="RuleBase" id="RU363058"/>
    </source>
</evidence>
<keyword evidence="2 6" id="KW-0813">Transport</keyword>
<keyword evidence="8" id="KW-1185">Reference proteome</keyword>
<feature type="transmembrane region" description="Helical" evidence="6">
    <location>
        <begin position="218"/>
        <end position="239"/>
    </location>
</feature>
<protein>
    <recommendedName>
        <fullName evidence="6">Phosphate transporter</fullName>
    </recommendedName>
</protein>
<comment type="caution">
    <text evidence="7">The sequence shown here is derived from an EMBL/GenBank/DDBJ whole genome shotgun (WGS) entry which is preliminary data.</text>
</comment>
<dbReference type="GO" id="GO:0016020">
    <property type="term" value="C:membrane"/>
    <property type="evidence" value="ECO:0007669"/>
    <property type="project" value="UniProtKB-SubCell"/>
</dbReference>
<keyword evidence="5 6" id="KW-0472">Membrane</keyword>
<feature type="transmembrane region" description="Helical" evidence="6">
    <location>
        <begin position="133"/>
        <end position="160"/>
    </location>
</feature>
<dbReference type="GO" id="GO:0005315">
    <property type="term" value="F:phosphate transmembrane transporter activity"/>
    <property type="evidence" value="ECO:0007669"/>
    <property type="project" value="InterPro"/>
</dbReference>
<sequence>MDELTLAAVVAVALFFDFTNGFHDTANAIATSVSTRALSPRAAVAMAAVLNFVGAFASIAVAATVAKGIVNPDVITLDIVLAGLTGAITWNLVTWYLGLPSSSSHALIGGIMGSAVFAEGWDVVQWQGLKGKVLIPSLLAPFLGIAIAFALIVAITWLIARRSPARVNRVFRRLQLVSGGFVAFTHGTNDAQKTMGIIALALVATGHLGADFDRPPTWVIASAALAMAAGTYAGGWRIIKTLGQRIAKIDPPQGFAAQTACASILWTTAHYGFPVSTTHTISGSVMGAGASRGLSAVRWGVAGNILLAWLFTIPMAFLVGGVMELVTRIEGGDLIVFFLVAVIAFGAFAARRWEMRRLQPAKA</sequence>
<dbReference type="InterPro" id="IPR001204">
    <property type="entry name" value="Phos_transporter"/>
</dbReference>
<proteinExistence type="inferred from homology"/>
<evidence type="ECO:0000256" key="2">
    <source>
        <dbReference type="ARBA" id="ARBA00022448"/>
    </source>
</evidence>
<dbReference type="EMBL" id="QQZY01000001">
    <property type="protein sequence ID" value="RDI75792.1"/>
    <property type="molecule type" value="Genomic_DNA"/>
</dbReference>
<accession>A0A7M2Z1U9</accession>